<gene>
    <name evidence="2" type="ORF">G7087_06965</name>
</gene>
<keyword evidence="3" id="KW-1185">Reference proteome</keyword>
<organism evidence="2 3">
    <name type="scientific">Rubrivivax benzoatilyticus</name>
    <dbReference type="NCBI Taxonomy" id="316997"/>
    <lineage>
        <taxon>Bacteria</taxon>
        <taxon>Pseudomonadati</taxon>
        <taxon>Pseudomonadota</taxon>
        <taxon>Betaproteobacteria</taxon>
        <taxon>Burkholderiales</taxon>
        <taxon>Sphaerotilaceae</taxon>
        <taxon>Rubrivivax</taxon>
    </lineage>
</organism>
<feature type="region of interest" description="Disordered" evidence="1">
    <location>
        <begin position="29"/>
        <end position="53"/>
    </location>
</feature>
<evidence type="ECO:0000313" key="3">
    <source>
        <dbReference type="Proteomes" id="UP000802098"/>
    </source>
</evidence>
<dbReference type="EMBL" id="JAAOCD010000002">
    <property type="protein sequence ID" value="NHK98114.1"/>
    <property type="molecule type" value="Genomic_DNA"/>
</dbReference>
<protein>
    <submittedName>
        <fullName evidence="2">Uncharacterized protein</fullName>
    </submittedName>
</protein>
<name>A0ABX0HSV1_9BURK</name>
<sequence>MLICPFRHTCDSEGVLIKGHVIPAHTRALATGAGQPPPPQPRNRAPAAFHSLASDDHLPAFATPAAA</sequence>
<evidence type="ECO:0000313" key="2">
    <source>
        <dbReference type="EMBL" id="NHK98114.1"/>
    </source>
</evidence>
<dbReference type="Proteomes" id="UP000802098">
    <property type="component" value="Unassembled WGS sequence"/>
</dbReference>
<accession>A0ABX0HSV1</accession>
<dbReference type="RefSeq" id="WP_009857393.1">
    <property type="nucleotide sequence ID" value="NZ_JAAOCD010000002.1"/>
</dbReference>
<comment type="caution">
    <text evidence="2">The sequence shown here is derived from an EMBL/GenBank/DDBJ whole genome shotgun (WGS) entry which is preliminary data.</text>
</comment>
<reference evidence="2 3" key="1">
    <citation type="submission" date="2020-03" db="EMBL/GenBank/DDBJ databases">
        <title>Rubrivivax benzoatilyticus JA2 (sequenced after 10 years sub-culturing).</title>
        <authorList>
            <person name="Gupta D."/>
            <person name="Chintalapati S."/>
            <person name="Chintalapati V.R."/>
        </authorList>
    </citation>
    <scope>NUCLEOTIDE SEQUENCE [LARGE SCALE GENOMIC DNA]</scope>
    <source>
        <strain evidence="2 3">JA2-Mal</strain>
    </source>
</reference>
<proteinExistence type="predicted"/>
<evidence type="ECO:0000256" key="1">
    <source>
        <dbReference type="SAM" id="MobiDB-lite"/>
    </source>
</evidence>